<accession>A0A7W5TQP4</accession>
<gene>
    <name evidence="3" type="ORF">FHX47_001599</name>
</gene>
<keyword evidence="4" id="KW-1185">Reference proteome</keyword>
<feature type="transmembrane region" description="Helical" evidence="2">
    <location>
        <begin position="28"/>
        <end position="54"/>
    </location>
</feature>
<dbReference type="Proteomes" id="UP000547528">
    <property type="component" value="Unassembled WGS sequence"/>
</dbReference>
<dbReference type="AlphaFoldDB" id="A0A7W5TQP4"/>
<feature type="transmembrane region" description="Helical" evidence="2">
    <location>
        <begin position="66"/>
        <end position="89"/>
    </location>
</feature>
<keyword evidence="2" id="KW-1133">Transmembrane helix</keyword>
<evidence type="ECO:0000313" key="4">
    <source>
        <dbReference type="Proteomes" id="UP000547528"/>
    </source>
</evidence>
<name>A0A7W5TQP4_9MICC</name>
<evidence type="ECO:0000256" key="2">
    <source>
        <dbReference type="SAM" id="Phobius"/>
    </source>
</evidence>
<proteinExistence type="predicted"/>
<evidence type="ECO:0000256" key="1">
    <source>
        <dbReference type="SAM" id="MobiDB-lite"/>
    </source>
</evidence>
<protein>
    <submittedName>
        <fullName evidence="3">Uncharacterized protein</fullName>
    </submittedName>
</protein>
<evidence type="ECO:0000313" key="3">
    <source>
        <dbReference type="EMBL" id="MBB3667976.1"/>
    </source>
</evidence>
<dbReference type="EMBL" id="JACIBT010000005">
    <property type="protein sequence ID" value="MBB3667976.1"/>
    <property type="molecule type" value="Genomic_DNA"/>
</dbReference>
<reference evidence="3 4" key="1">
    <citation type="submission" date="2020-08" db="EMBL/GenBank/DDBJ databases">
        <title>Sequencing the genomes of 1000 actinobacteria strains.</title>
        <authorList>
            <person name="Klenk H.-P."/>
        </authorList>
    </citation>
    <scope>NUCLEOTIDE SEQUENCE [LARGE SCALE GENOMIC DNA]</scope>
    <source>
        <strain evidence="3 4">DSM 28238</strain>
    </source>
</reference>
<comment type="caution">
    <text evidence="3">The sequence shown here is derived from an EMBL/GenBank/DDBJ whole genome shotgun (WGS) entry which is preliminary data.</text>
</comment>
<sequence>MTTPAPQKTGARRPRTARPKESRPRLKLGATGWLLSWLIPTALLGAALLGLSFVPGLDGEGYLAPLIPLLAAAAVLVGIPGTLLITWLLRHQLNPVAHMLGYVLVGLLYGPVVLISGVGGLIPMLIPLVGFPAGILLGLGRWIAQPLARIESPEQHGERGIASAS</sequence>
<feature type="transmembrane region" description="Helical" evidence="2">
    <location>
        <begin position="124"/>
        <end position="144"/>
    </location>
</feature>
<feature type="region of interest" description="Disordered" evidence="1">
    <location>
        <begin position="1"/>
        <end position="24"/>
    </location>
</feature>
<dbReference type="RefSeq" id="WP_183358387.1">
    <property type="nucleotide sequence ID" value="NZ_BAABKR010000011.1"/>
</dbReference>
<keyword evidence="2" id="KW-0812">Transmembrane</keyword>
<keyword evidence="2" id="KW-0472">Membrane</keyword>
<feature type="transmembrane region" description="Helical" evidence="2">
    <location>
        <begin position="96"/>
        <end position="118"/>
    </location>
</feature>
<organism evidence="3 4">
    <name type="scientific">Garicola koreensis</name>
    <dbReference type="NCBI Taxonomy" id="1262554"/>
    <lineage>
        <taxon>Bacteria</taxon>
        <taxon>Bacillati</taxon>
        <taxon>Actinomycetota</taxon>
        <taxon>Actinomycetes</taxon>
        <taxon>Micrococcales</taxon>
        <taxon>Micrococcaceae</taxon>
        <taxon>Garicola</taxon>
    </lineage>
</organism>